<gene>
    <name evidence="1" type="ORF">S01H1_45115</name>
</gene>
<dbReference type="PANTHER" id="PTHR43434">
    <property type="entry name" value="PHOSPHOGLYCOLATE PHOSPHATASE"/>
    <property type="match status" value="1"/>
</dbReference>
<dbReference type="InterPro" id="IPR023198">
    <property type="entry name" value="PGP-like_dom2"/>
</dbReference>
<dbReference type="GO" id="GO:0006281">
    <property type="term" value="P:DNA repair"/>
    <property type="evidence" value="ECO:0007669"/>
    <property type="project" value="TreeGrafter"/>
</dbReference>
<reference evidence="1" key="1">
    <citation type="journal article" date="2014" name="Front. Microbiol.">
        <title>High frequency of phylogenetically diverse reductive dehalogenase-homologous genes in deep subseafloor sedimentary metagenomes.</title>
        <authorList>
            <person name="Kawai M."/>
            <person name="Futagami T."/>
            <person name="Toyoda A."/>
            <person name="Takaki Y."/>
            <person name="Nishi S."/>
            <person name="Hori S."/>
            <person name="Arai W."/>
            <person name="Tsubouchi T."/>
            <person name="Morono Y."/>
            <person name="Uchiyama I."/>
            <person name="Ito T."/>
            <person name="Fujiyama A."/>
            <person name="Inagaki F."/>
            <person name="Takami H."/>
        </authorList>
    </citation>
    <scope>NUCLEOTIDE SEQUENCE</scope>
    <source>
        <strain evidence="1">Expedition CK06-06</strain>
    </source>
</reference>
<comment type="caution">
    <text evidence="1">The sequence shown here is derived from an EMBL/GenBank/DDBJ whole genome shotgun (WGS) entry which is preliminary data.</text>
</comment>
<accession>X0VGD0</accession>
<organism evidence="1">
    <name type="scientific">marine sediment metagenome</name>
    <dbReference type="NCBI Taxonomy" id="412755"/>
    <lineage>
        <taxon>unclassified sequences</taxon>
        <taxon>metagenomes</taxon>
        <taxon>ecological metagenomes</taxon>
    </lineage>
</organism>
<name>X0VGD0_9ZZZZ</name>
<evidence type="ECO:0000313" key="1">
    <source>
        <dbReference type="EMBL" id="GAF99590.1"/>
    </source>
</evidence>
<dbReference type="AlphaFoldDB" id="X0VGD0"/>
<dbReference type="GO" id="GO:0008967">
    <property type="term" value="F:phosphoglycolate phosphatase activity"/>
    <property type="evidence" value="ECO:0007669"/>
    <property type="project" value="TreeGrafter"/>
</dbReference>
<dbReference type="EMBL" id="BARS01028808">
    <property type="protein sequence ID" value="GAF99590.1"/>
    <property type="molecule type" value="Genomic_DNA"/>
</dbReference>
<dbReference type="InterPro" id="IPR036412">
    <property type="entry name" value="HAD-like_sf"/>
</dbReference>
<evidence type="ECO:0008006" key="2">
    <source>
        <dbReference type="Google" id="ProtNLM"/>
    </source>
</evidence>
<dbReference type="Gene3D" id="3.40.50.1000">
    <property type="entry name" value="HAD superfamily/HAD-like"/>
    <property type="match status" value="1"/>
</dbReference>
<dbReference type="InterPro" id="IPR023214">
    <property type="entry name" value="HAD_sf"/>
</dbReference>
<dbReference type="SUPFAM" id="SSF56784">
    <property type="entry name" value="HAD-like"/>
    <property type="match status" value="1"/>
</dbReference>
<sequence length="157" mass="17738">MAESISHGLGLTLMPYKAVVFDLDGTLVESKIDYEKMGEQIKELLSRKGMKEQIEDRRKAYQVIRGGAQTLLDFGLPEKNLESTLVELDQVMNDIELEALPTIQLKPNAVKTIETLHGVGYKLGICTRSHRLYADRTLEMYEMDGYFNAVVARDDTP</sequence>
<protein>
    <recommendedName>
        <fullName evidence="2">HAD family phosphatase</fullName>
    </recommendedName>
</protein>
<dbReference type="InterPro" id="IPR050155">
    <property type="entry name" value="HAD-like_hydrolase_sf"/>
</dbReference>
<dbReference type="PANTHER" id="PTHR43434:SF1">
    <property type="entry name" value="PHOSPHOGLYCOLATE PHOSPHATASE"/>
    <property type="match status" value="1"/>
</dbReference>
<dbReference type="Gene3D" id="1.10.150.240">
    <property type="entry name" value="Putative phosphatase, domain 2"/>
    <property type="match status" value="1"/>
</dbReference>
<feature type="non-terminal residue" evidence="1">
    <location>
        <position position="157"/>
    </location>
</feature>
<proteinExistence type="predicted"/>
<dbReference type="GO" id="GO:0005829">
    <property type="term" value="C:cytosol"/>
    <property type="evidence" value="ECO:0007669"/>
    <property type="project" value="TreeGrafter"/>
</dbReference>
<dbReference type="Pfam" id="PF00702">
    <property type="entry name" value="Hydrolase"/>
    <property type="match status" value="1"/>
</dbReference>